<feature type="transmembrane region" description="Helical" evidence="9">
    <location>
        <begin position="239"/>
        <end position="259"/>
    </location>
</feature>
<comment type="cofactor">
    <cofactor evidence="7">
        <name>Mg(2+)</name>
        <dbReference type="ChEBI" id="CHEBI:18420"/>
    </cofactor>
</comment>
<dbReference type="GO" id="GO:0044038">
    <property type="term" value="P:cell wall macromolecule biosynthetic process"/>
    <property type="evidence" value="ECO:0007669"/>
    <property type="project" value="TreeGrafter"/>
</dbReference>
<dbReference type="CDD" id="cd06853">
    <property type="entry name" value="GT_WecA_like"/>
    <property type="match status" value="1"/>
</dbReference>
<evidence type="ECO:0000256" key="5">
    <source>
        <dbReference type="ARBA" id="ARBA00022989"/>
    </source>
</evidence>
<dbReference type="PATRIC" id="fig|883169.3.peg.880"/>
<keyword evidence="3" id="KW-0808">Transferase</keyword>
<proteinExistence type="predicted"/>
<feature type="compositionally biased region" description="Low complexity" evidence="8">
    <location>
        <begin position="382"/>
        <end position="396"/>
    </location>
</feature>
<feature type="transmembrane region" description="Helical" evidence="9">
    <location>
        <begin position="123"/>
        <end position="143"/>
    </location>
</feature>
<keyword evidence="7" id="KW-0479">Metal-binding</keyword>
<organism evidence="10 11">
    <name type="scientific">Corynebacterium otitidis ATCC 51513</name>
    <dbReference type="NCBI Taxonomy" id="883169"/>
    <lineage>
        <taxon>Bacteria</taxon>
        <taxon>Bacillati</taxon>
        <taxon>Actinomycetota</taxon>
        <taxon>Actinomycetes</taxon>
        <taxon>Mycobacteriales</taxon>
        <taxon>Corynebacteriaceae</taxon>
        <taxon>Corynebacterium</taxon>
    </lineage>
</organism>
<evidence type="ECO:0000256" key="9">
    <source>
        <dbReference type="SAM" id="Phobius"/>
    </source>
</evidence>
<feature type="transmembrane region" description="Helical" evidence="9">
    <location>
        <begin position="354"/>
        <end position="373"/>
    </location>
</feature>
<keyword evidence="2" id="KW-1003">Cell membrane</keyword>
<gene>
    <name evidence="10" type="ORF">HMPREF9719_00915</name>
</gene>
<comment type="subcellular location">
    <subcellularLocation>
        <location evidence="1">Cell membrane</location>
        <topology evidence="1">Multi-pass membrane protein</topology>
    </subcellularLocation>
</comment>
<feature type="transmembrane region" description="Helical" evidence="9">
    <location>
        <begin position="91"/>
        <end position="111"/>
    </location>
</feature>
<evidence type="ECO:0000313" key="11">
    <source>
        <dbReference type="Proteomes" id="UP000006078"/>
    </source>
</evidence>
<feature type="transmembrane region" description="Helical" evidence="9">
    <location>
        <begin position="57"/>
        <end position="79"/>
    </location>
</feature>
<dbReference type="AlphaFoldDB" id="K0YRK5"/>
<feature type="transmembrane region" description="Helical" evidence="9">
    <location>
        <begin position="14"/>
        <end position="36"/>
    </location>
</feature>
<dbReference type="Pfam" id="PF00953">
    <property type="entry name" value="Glycos_transf_4"/>
    <property type="match status" value="1"/>
</dbReference>
<evidence type="ECO:0000256" key="2">
    <source>
        <dbReference type="ARBA" id="ARBA00022475"/>
    </source>
</evidence>
<evidence type="ECO:0000256" key="7">
    <source>
        <dbReference type="PIRSR" id="PIRSR600715-1"/>
    </source>
</evidence>
<keyword evidence="7" id="KW-0460">Magnesium</keyword>
<dbReference type="GO" id="GO:0005886">
    <property type="term" value="C:plasma membrane"/>
    <property type="evidence" value="ECO:0007669"/>
    <property type="project" value="UniProtKB-SubCell"/>
</dbReference>
<evidence type="ECO:0000256" key="4">
    <source>
        <dbReference type="ARBA" id="ARBA00022692"/>
    </source>
</evidence>
<dbReference type="RefSeq" id="WP_004600805.1">
    <property type="nucleotide sequence ID" value="NZ_JH815193.1"/>
</dbReference>
<evidence type="ECO:0000256" key="8">
    <source>
        <dbReference type="SAM" id="MobiDB-lite"/>
    </source>
</evidence>
<evidence type="ECO:0000256" key="3">
    <source>
        <dbReference type="ARBA" id="ARBA00022679"/>
    </source>
</evidence>
<dbReference type="GO" id="GO:0071555">
    <property type="term" value="P:cell wall organization"/>
    <property type="evidence" value="ECO:0007669"/>
    <property type="project" value="TreeGrafter"/>
</dbReference>
<feature type="transmembrane region" description="Helical" evidence="9">
    <location>
        <begin position="209"/>
        <end position="227"/>
    </location>
</feature>
<feature type="transmembrane region" description="Helical" evidence="9">
    <location>
        <begin position="271"/>
        <end position="297"/>
    </location>
</feature>
<feature type="transmembrane region" description="Helical" evidence="9">
    <location>
        <begin position="155"/>
        <end position="173"/>
    </location>
</feature>
<dbReference type="GO" id="GO:0046872">
    <property type="term" value="F:metal ion binding"/>
    <property type="evidence" value="ECO:0007669"/>
    <property type="project" value="UniProtKB-KW"/>
</dbReference>
<feature type="transmembrane region" description="Helical" evidence="9">
    <location>
        <begin position="180"/>
        <end position="197"/>
    </location>
</feature>
<feature type="binding site" evidence="7">
    <location>
        <position position="240"/>
    </location>
    <ligand>
        <name>Mg(2+)</name>
        <dbReference type="ChEBI" id="CHEBI:18420"/>
    </ligand>
</feature>
<accession>K0YRK5</accession>
<keyword evidence="5 9" id="KW-1133">Transmembrane helix</keyword>
<evidence type="ECO:0000256" key="1">
    <source>
        <dbReference type="ARBA" id="ARBA00004651"/>
    </source>
</evidence>
<dbReference type="EMBL" id="AHAE01000040">
    <property type="protein sequence ID" value="EJZ82149.1"/>
    <property type="molecule type" value="Genomic_DNA"/>
</dbReference>
<comment type="caution">
    <text evidence="10">The sequence shown here is derived from an EMBL/GenBank/DDBJ whole genome shotgun (WGS) entry which is preliminary data.</text>
</comment>
<keyword evidence="4 9" id="KW-0812">Transmembrane</keyword>
<dbReference type="GO" id="GO:0009103">
    <property type="term" value="P:lipopolysaccharide biosynthetic process"/>
    <property type="evidence" value="ECO:0007669"/>
    <property type="project" value="TreeGrafter"/>
</dbReference>
<dbReference type="Proteomes" id="UP000006078">
    <property type="component" value="Unassembled WGS sequence"/>
</dbReference>
<reference evidence="10 11" key="1">
    <citation type="submission" date="2012-08" db="EMBL/GenBank/DDBJ databases">
        <title>The Genome Sequence of Turicella otitidis ATCC 51513.</title>
        <authorList>
            <consortium name="The Broad Institute Genome Sequencing Platform"/>
            <person name="Earl A."/>
            <person name="Ward D."/>
            <person name="Feldgarden M."/>
            <person name="Gevers D."/>
            <person name="Huys G."/>
            <person name="Walker B."/>
            <person name="Young S.K."/>
            <person name="Zeng Q."/>
            <person name="Gargeya S."/>
            <person name="Fitzgerald M."/>
            <person name="Haas B."/>
            <person name="Abouelleil A."/>
            <person name="Alvarado L."/>
            <person name="Arachchi H.M."/>
            <person name="Berlin A.M."/>
            <person name="Chapman S.B."/>
            <person name="Goldberg J."/>
            <person name="Griggs A."/>
            <person name="Gujja S."/>
            <person name="Hansen M."/>
            <person name="Howarth C."/>
            <person name="Imamovic A."/>
            <person name="Larimer J."/>
            <person name="McCowen C."/>
            <person name="Montmayeur A."/>
            <person name="Murphy C."/>
            <person name="Neiman D."/>
            <person name="Pearson M."/>
            <person name="Priest M."/>
            <person name="Roberts A."/>
            <person name="Saif S."/>
            <person name="Shea T."/>
            <person name="Sisk P."/>
            <person name="Sykes S."/>
            <person name="Wortman J."/>
            <person name="Nusbaum C."/>
            <person name="Birren B."/>
        </authorList>
    </citation>
    <scope>NUCLEOTIDE SEQUENCE [LARGE SCALE GENOMIC DNA]</scope>
    <source>
        <strain evidence="10 11">ATCC 51513</strain>
    </source>
</reference>
<dbReference type="PANTHER" id="PTHR22926">
    <property type="entry name" value="PHOSPHO-N-ACETYLMURAMOYL-PENTAPEPTIDE-TRANSFERASE"/>
    <property type="match status" value="1"/>
</dbReference>
<dbReference type="GO" id="GO:0016780">
    <property type="term" value="F:phosphotransferase activity, for other substituted phosphate groups"/>
    <property type="evidence" value="ECO:0007669"/>
    <property type="project" value="InterPro"/>
</dbReference>
<dbReference type="HOGENOM" id="CLU_023982_2_2_11"/>
<sequence length="402" mass="42187">MTGIGGAGVPLREIALVVLVAATFTFLITGLVRYAMMRLGWIAEIRKRDVHTQPTPRMGGVAMFVGFLAAIFLAQQLPALTRGFMPLTPEMSAVLAAGIVIVIVGVLDDLFELDAITKLIGQVLGAVVMSLLGLSWTLVYFPFGEGTTIVLDQVQSTVITTVFTVMLINAINFVDGLDGLAAGLGMIAGGAILVYSLTVLHDQGGTVSAYPPAMIAAALVGVCLGFLPHNFEPSRIFMGDSGSMFIGLLLAAASTSASGKINMSLYGTADIVALMSPLFVVLAAIAVPVLDLVLAVVRRLAKGRSPFSADRLHLHHRLLSLGHTHRRTVLVLYLWVSVVAFGAVSFSIVPPLYAISGTLIAFLVAAVATLIPLREGKLGRHAAPAAARPPRGAAPAGRHRRG</sequence>
<feature type="transmembrane region" description="Helical" evidence="9">
    <location>
        <begin position="329"/>
        <end position="348"/>
    </location>
</feature>
<dbReference type="STRING" id="29321.AAV33_01115"/>
<evidence type="ECO:0000313" key="10">
    <source>
        <dbReference type="EMBL" id="EJZ82149.1"/>
    </source>
</evidence>
<keyword evidence="11" id="KW-1185">Reference proteome</keyword>
<evidence type="ECO:0000256" key="6">
    <source>
        <dbReference type="ARBA" id="ARBA00023136"/>
    </source>
</evidence>
<dbReference type="InterPro" id="IPR000715">
    <property type="entry name" value="Glycosyl_transferase_4"/>
</dbReference>
<keyword evidence="6 9" id="KW-0472">Membrane</keyword>
<dbReference type="PANTHER" id="PTHR22926:SF3">
    <property type="entry name" value="UNDECAPRENYL-PHOSPHATE ALPHA-N-ACETYLGLUCOSAMINYL 1-PHOSPHATE TRANSFERASE"/>
    <property type="match status" value="1"/>
</dbReference>
<evidence type="ECO:0008006" key="12">
    <source>
        <dbReference type="Google" id="ProtNLM"/>
    </source>
</evidence>
<feature type="binding site" evidence="7">
    <location>
        <position position="172"/>
    </location>
    <ligand>
        <name>Mg(2+)</name>
        <dbReference type="ChEBI" id="CHEBI:18420"/>
    </ligand>
</feature>
<name>K0YRK5_9CORY</name>
<dbReference type="eggNOG" id="COG0472">
    <property type="taxonomic scope" value="Bacteria"/>
</dbReference>
<protein>
    <recommendedName>
        <fullName evidence="12">Undecaprenyl-phosphate alpha-N-acetylglucosaminyl 1-phosphate transferase</fullName>
    </recommendedName>
</protein>
<feature type="region of interest" description="Disordered" evidence="8">
    <location>
        <begin position="382"/>
        <end position="402"/>
    </location>
</feature>